<evidence type="ECO:0000256" key="1">
    <source>
        <dbReference type="SAM" id="MobiDB-lite"/>
    </source>
</evidence>
<reference evidence="2 3" key="1">
    <citation type="submission" date="2015-07" db="EMBL/GenBank/DDBJ databases">
        <title>Emmonsia species relationships and genome sequence.</title>
        <authorList>
            <person name="Cuomo C.A."/>
            <person name="Schwartz I.S."/>
            <person name="Kenyon C."/>
            <person name="de Hoog G.S."/>
            <person name="Govender N.P."/>
            <person name="Botha A."/>
            <person name="Moreno L."/>
            <person name="de Vries M."/>
            <person name="Munoz J.F."/>
            <person name="Stielow J.B."/>
        </authorList>
    </citation>
    <scope>NUCLEOTIDE SEQUENCE [LARGE SCALE GENOMIC DNA]</scope>
    <source>
        <strain evidence="2 3">CBS 136260</strain>
    </source>
</reference>
<feature type="compositionally biased region" description="Basic and acidic residues" evidence="1">
    <location>
        <begin position="409"/>
        <end position="420"/>
    </location>
</feature>
<feature type="compositionally biased region" description="Basic residues" evidence="1">
    <location>
        <begin position="387"/>
        <end position="408"/>
    </location>
</feature>
<feature type="compositionally biased region" description="Polar residues" evidence="1">
    <location>
        <begin position="428"/>
        <end position="439"/>
    </location>
</feature>
<feature type="region of interest" description="Disordered" evidence="1">
    <location>
        <begin position="1"/>
        <end position="31"/>
    </location>
</feature>
<accession>A0A1B7P0W0</accession>
<comment type="caution">
    <text evidence="2">The sequence shown here is derived from an EMBL/GenBank/DDBJ whole genome shotgun (WGS) entry which is preliminary data.</text>
</comment>
<keyword evidence="3" id="KW-1185">Reference proteome</keyword>
<name>A0A1B7P0W0_9EURO</name>
<dbReference type="AlphaFoldDB" id="A0A1B7P0W0"/>
<feature type="compositionally biased region" description="Low complexity" evidence="1">
    <location>
        <begin position="282"/>
        <end position="292"/>
    </location>
</feature>
<dbReference type="EMBL" id="LGUA01000276">
    <property type="protein sequence ID" value="OAX82644.1"/>
    <property type="molecule type" value="Genomic_DNA"/>
</dbReference>
<dbReference type="Proteomes" id="UP000091918">
    <property type="component" value="Unassembled WGS sequence"/>
</dbReference>
<proteinExistence type="predicted"/>
<feature type="compositionally biased region" description="Polar residues" evidence="1">
    <location>
        <begin position="127"/>
        <end position="152"/>
    </location>
</feature>
<feature type="region of interest" description="Disordered" evidence="1">
    <location>
        <begin position="382"/>
        <end position="442"/>
    </location>
</feature>
<evidence type="ECO:0000313" key="2">
    <source>
        <dbReference type="EMBL" id="OAX82644.1"/>
    </source>
</evidence>
<feature type="compositionally biased region" description="Polar residues" evidence="1">
    <location>
        <begin position="94"/>
        <end position="106"/>
    </location>
</feature>
<feature type="region of interest" description="Disordered" evidence="1">
    <location>
        <begin position="78"/>
        <end position="113"/>
    </location>
</feature>
<sequence>MPRPPAKRARRPKGTKAPETSAVVHSTQPDENNFAVVVTRKSKQVQGLKEQDRFTENISCEAHREYSLGASYAQGGELVANEDGDPDVPVAKHQAQTPVSKHQNGGSELPSRIDSMSSAIGKVFLSNLPNRGDTSSRVQKTGTPTFESSMLSNFRRRPRQPSILQMMQGDPSSELDDDELLGSFDPDDESTPLKFSNRKSIVQNRLSTPSSTPQNLPTTSVMKRKSPLEVQVQVSRSPDPSEVAISTDEHGDNSGSEDDLLPPPRGAQSPEPSEVLSHTMMPPESSPVSSVEKQTLDATRYDRSEIANSPPRTRKTAGKHPPIICKSQISTAALRENLLPQRQHRHREANNGNKLTSDGIESEHLPNDYCGTFEVDQDELSYPASRLSKRRKNMAGGARARKGTRNKKRVDTDSDTEGRRQKPAIKSCNIQPGTNSQLPRSKKGREIALFSCEVYAELADKENQSVHTTSAPPPEPEEPLSVADILPPASEHVFLSEELLQQARKFAEISQWPLAFEDATVTSCQSSPFR</sequence>
<feature type="compositionally biased region" description="Acidic residues" evidence="1">
    <location>
        <begin position="173"/>
        <end position="190"/>
    </location>
</feature>
<dbReference type="OrthoDB" id="5423493at2759"/>
<evidence type="ECO:0000313" key="3">
    <source>
        <dbReference type="Proteomes" id="UP000091918"/>
    </source>
</evidence>
<feature type="region of interest" description="Disordered" evidence="1">
    <location>
        <begin position="125"/>
        <end position="362"/>
    </location>
</feature>
<organism evidence="2 3">
    <name type="scientific">Emergomyces africanus</name>
    <dbReference type="NCBI Taxonomy" id="1955775"/>
    <lineage>
        <taxon>Eukaryota</taxon>
        <taxon>Fungi</taxon>
        <taxon>Dikarya</taxon>
        <taxon>Ascomycota</taxon>
        <taxon>Pezizomycotina</taxon>
        <taxon>Eurotiomycetes</taxon>
        <taxon>Eurotiomycetidae</taxon>
        <taxon>Onygenales</taxon>
        <taxon>Ajellomycetaceae</taxon>
        <taxon>Emergomyces</taxon>
    </lineage>
</organism>
<protein>
    <submittedName>
        <fullName evidence="2">Uncharacterized protein</fullName>
    </submittedName>
</protein>
<feature type="compositionally biased region" description="Basic residues" evidence="1">
    <location>
        <begin position="1"/>
        <end position="14"/>
    </location>
</feature>
<feature type="compositionally biased region" description="Polar residues" evidence="1">
    <location>
        <begin position="198"/>
        <end position="221"/>
    </location>
</feature>
<dbReference type="STRING" id="1658172.A0A1B7P0W0"/>
<gene>
    <name evidence="2" type="ORF">ACJ72_03006</name>
</gene>